<evidence type="ECO:0000259" key="5">
    <source>
        <dbReference type="Pfam" id="PF13205"/>
    </source>
</evidence>
<dbReference type="Pfam" id="PF01833">
    <property type="entry name" value="TIG"/>
    <property type="match status" value="1"/>
</dbReference>
<dbReference type="InterPro" id="IPR013517">
    <property type="entry name" value="FG-GAP"/>
</dbReference>
<dbReference type="InterPro" id="IPR010916">
    <property type="entry name" value="TonB_box_CS"/>
</dbReference>
<dbReference type="eggNOG" id="COG2706">
    <property type="taxonomic scope" value="Bacteria"/>
</dbReference>
<dbReference type="HOGENOM" id="CLU_281015_0_0_10"/>
<organism evidence="6 7">
    <name type="scientific">Hymenobacter swuensis DY53</name>
    <dbReference type="NCBI Taxonomy" id="1227739"/>
    <lineage>
        <taxon>Bacteria</taxon>
        <taxon>Pseudomonadati</taxon>
        <taxon>Bacteroidota</taxon>
        <taxon>Cytophagia</taxon>
        <taxon>Cytophagales</taxon>
        <taxon>Hymenobacteraceae</taxon>
        <taxon>Hymenobacter</taxon>
    </lineage>
</organism>
<dbReference type="PANTHER" id="PTHR46580">
    <property type="entry name" value="SENSOR KINASE-RELATED"/>
    <property type="match status" value="1"/>
</dbReference>
<feature type="chain" id="PRO_5004908194" description="SbsA Ig-like domain-containing protein" evidence="3">
    <location>
        <begin position="20"/>
        <end position="1116"/>
    </location>
</feature>
<feature type="domain" description="SbsA Ig-like" evidence="5">
    <location>
        <begin position="21"/>
        <end position="116"/>
    </location>
</feature>
<dbReference type="Proteomes" id="UP000019423">
    <property type="component" value="Chromosome"/>
</dbReference>
<gene>
    <name evidence="6" type="ORF">Hsw_0785</name>
</gene>
<feature type="region of interest" description="Disordered" evidence="2">
    <location>
        <begin position="53"/>
        <end position="73"/>
    </location>
</feature>
<evidence type="ECO:0000256" key="1">
    <source>
        <dbReference type="ARBA" id="ARBA00022729"/>
    </source>
</evidence>
<keyword evidence="7" id="KW-1185">Reference proteome</keyword>
<dbReference type="Pfam" id="PF13205">
    <property type="entry name" value="Big_5"/>
    <property type="match status" value="2"/>
</dbReference>
<protein>
    <recommendedName>
        <fullName evidence="8">SbsA Ig-like domain-containing protein</fullName>
    </recommendedName>
</protein>
<evidence type="ECO:0000259" key="4">
    <source>
        <dbReference type="Pfam" id="PF01833"/>
    </source>
</evidence>
<feature type="domain" description="SbsA Ig-like" evidence="5">
    <location>
        <begin position="483"/>
        <end position="582"/>
    </location>
</feature>
<name>W8F3L1_9BACT</name>
<dbReference type="PROSITE" id="PS00430">
    <property type="entry name" value="TONB_DEPENDENT_REC_1"/>
    <property type="match status" value="1"/>
</dbReference>
<dbReference type="PATRIC" id="fig|1227739.3.peg.1037"/>
<reference evidence="6 7" key="1">
    <citation type="submission" date="2014-01" db="EMBL/GenBank/DDBJ databases">
        <title>Complete genome sequence of ionizing-radiation resistance bacterium Hymenobacter swuensis DY53.</title>
        <authorList>
            <person name="Jung J.-H."/>
            <person name="Jeong S.-W."/>
            <person name="Joe M.-H."/>
            <person name="Cho y.-j."/>
            <person name="Kim M.-K."/>
            <person name="Lim S.-Y."/>
        </authorList>
    </citation>
    <scope>NUCLEOTIDE SEQUENCE [LARGE SCALE GENOMIC DNA]</scope>
    <source>
        <strain evidence="6 7">DY53</strain>
    </source>
</reference>
<feature type="signal peptide" evidence="3">
    <location>
        <begin position="1"/>
        <end position="19"/>
    </location>
</feature>
<dbReference type="InterPro" id="IPR026444">
    <property type="entry name" value="Secre_tail"/>
</dbReference>
<keyword evidence="1 3" id="KW-0732">Signal</keyword>
<evidence type="ECO:0000256" key="2">
    <source>
        <dbReference type="SAM" id="MobiDB-lite"/>
    </source>
</evidence>
<dbReference type="Pfam" id="PF13517">
    <property type="entry name" value="FG-GAP_3"/>
    <property type="match status" value="4"/>
</dbReference>
<proteinExistence type="predicted"/>
<dbReference type="STRING" id="1227739.Hsw_0785"/>
<dbReference type="Gene3D" id="2.130.10.130">
    <property type="entry name" value="Integrin alpha, N-terminal"/>
    <property type="match status" value="2"/>
</dbReference>
<dbReference type="OrthoDB" id="890703at2"/>
<dbReference type="InterPro" id="IPR013783">
    <property type="entry name" value="Ig-like_fold"/>
</dbReference>
<dbReference type="InterPro" id="IPR032812">
    <property type="entry name" value="SbsA_Ig"/>
</dbReference>
<dbReference type="InterPro" id="IPR028994">
    <property type="entry name" value="Integrin_alpha_N"/>
</dbReference>
<dbReference type="Gene3D" id="2.60.40.10">
    <property type="entry name" value="Immunoglobulins"/>
    <property type="match status" value="1"/>
</dbReference>
<dbReference type="SUPFAM" id="SSF81296">
    <property type="entry name" value="E set domains"/>
    <property type="match status" value="1"/>
</dbReference>
<evidence type="ECO:0000313" key="6">
    <source>
        <dbReference type="EMBL" id="AHJ96380.1"/>
    </source>
</evidence>
<evidence type="ECO:0008006" key="8">
    <source>
        <dbReference type="Google" id="ProtNLM"/>
    </source>
</evidence>
<dbReference type="SUPFAM" id="SSF69318">
    <property type="entry name" value="Integrin alpha N-terminal domain"/>
    <property type="match status" value="3"/>
</dbReference>
<evidence type="ECO:0000256" key="3">
    <source>
        <dbReference type="SAM" id="SignalP"/>
    </source>
</evidence>
<dbReference type="InterPro" id="IPR014756">
    <property type="entry name" value="Ig_E-set"/>
</dbReference>
<dbReference type="KEGG" id="hsw:Hsw_0785"/>
<accession>W8F3L1</accession>
<dbReference type="RefSeq" id="WP_081768258.1">
    <property type="nucleotide sequence ID" value="NZ_CP007145.1"/>
</dbReference>
<dbReference type="PANTHER" id="PTHR46580:SF2">
    <property type="entry name" value="MAM DOMAIN-CONTAINING PROTEIN"/>
    <property type="match status" value="1"/>
</dbReference>
<dbReference type="InterPro" id="IPR002909">
    <property type="entry name" value="IPT_dom"/>
</dbReference>
<sequence length="1116" mass="115261">MKKRLFCFAIYSIPLALFAQTPALTGLSPQQNAIAVPATAAVSATFSQPMQSGGKIGIHSRQSGQLGGAATTAGNTLTVQPSRKFAPGEVVTVTVPAGLPSTNGTASTTGFVYEFTAAAEDGTGTYAPYYKVTAGETPSVMAVADVDADGDLDLLAGRSSSTTTNSITVALNEGDGAFTRSFTVSTTSSTRGINVADLNQDGSPDMVVTSSEQPYVTALLNDGQGRFGAATPLPITAFTRSTKAADVDGDGDTDLLVITSESFSATSQLVTILKNNGRGGFSTSSSVQMKLAGFSDLDILLADADEDGDIDFLASSGINYRPEFWLNDGRGNFSAGTSFFFSPYSFRLFKAIDVDKDGDLDYLLGTGSAPGTISLFRNNGGGKFAPEQKVAAIDNMQTLDTGDVDGDGDLDFVVSGNNALLVYHNDGTGQFSRGASLPADASGHSVLLADLDQDLDLDIVALQQTIGTAFKLFRNINRSTGPALRVMGTRPAPNGLYVPVQGALQVTFNQPLSQASATRSSVKLLGQRVSQAQVPGTVTDSVLTLRPTVPFSAGEQVSMTVTTAARSSRNAPLLAPLVYQFTAATQPGPGTFTGGTQLDAAGLYGLGARKTYVSAADLNGDGYLDLISDGPNVSFNLGNADFGPTNSLGAGADMTRAEDVDQDGDLDLVSSRTADPAFSVAGYVRVLLNDGKGRFTNGTATYIGREARSIATGDLNGDGYPDAVLIGDFASLSVALNRGDGIFDWMSSVPTSNNITSLALADLDNDGDLDVAAATGNGLNFFLNNGRGQFSAAPNSPQALTKAATRIITADLDNDGDVDLVTIAESVCVYRNNGRGEFTLNASFPITRSGFLAPEGVTTGDVDGDGDLDLLMAGGSTGGRVQLRLNNGQGQFSAATELLLSTASFPMMSGVALADLDKDGDLDMAVADFGFGGVHVRLNQAAAFTLTGFAPRSGPVGTTVTLTGTKLDEVTTILLNGTKVVAFTLVTPTALELTVPAGATTGPITLLAAGGTTSSTQPFTVTSLTANRQAHPGSVSIYPNPVRGAFTITVQNPAADFRTSRAELVDNTGKVLAQLTPVATAHPGTIAFSAPAQVPGLYILRLYTVDGVVTKRLTVH</sequence>
<dbReference type="NCBIfam" id="TIGR04183">
    <property type="entry name" value="Por_Secre_tail"/>
    <property type="match status" value="1"/>
</dbReference>
<dbReference type="EMBL" id="CP007145">
    <property type="protein sequence ID" value="AHJ96380.1"/>
    <property type="molecule type" value="Genomic_DNA"/>
</dbReference>
<evidence type="ECO:0000313" key="7">
    <source>
        <dbReference type="Proteomes" id="UP000019423"/>
    </source>
</evidence>
<dbReference type="AlphaFoldDB" id="W8F3L1"/>
<feature type="domain" description="IPT/TIG" evidence="4">
    <location>
        <begin position="946"/>
        <end position="1020"/>
    </location>
</feature>